<dbReference type="AlphaFoldDB" id="A0A645GFI4"/>
<gene>
    <name evidence="1" type="ORF">SDC9_169916</name>
</gene>
<proteinExistence type="predicted"/>
<accession>A0A645GFI4</accession>
<organism evidence="1">
    <name type="scientific">bioreactor metagenome</name>
    <dbReference type="NCBI Taxonomy" id="1076179"/>
    <lineage>
        <taxon>unclassified sequences</taxon>
        <taxon>metagenomes</taxon>
        <taxon>ecological metagenomes</taxon>
    </lineage>
</organism>
<comment type="caution">
    <text evidence="1">The sequence shown here is derived from an EMBL/GenBank/DDBJ whole genome shotgun (WGS) entry which is preliminary data.</text>
</comment>
<reference evidence="1" key="1">
    <citation type="submission" date="2019-08" db="EMBL/GenBank/DDBJ databases">
        <authorList>
            <person name="Kucharzyk K."/>
            <person name="Murdoch R.W."/>
            <person name="Higgins S."/>
            <person name="Loffler F."/>
        </authorList>
    </citation>
    <scope>NUCLEOTIDE SEQUENCE</scope>
</reference>
<protein>
    <submittedName>
        <fullName evidence="1">Uncharacterized protein</fullName>
    </submittedName>
</protein>
<dbReference type="EMBL" id="VSSQ01070785">
    <property type="protein sequence ID" value="MPN22533.1"/>
    <property type="molecule type" value="Genomic_DNA"/>
</dbReference>
<name>A0A645GFI4_9ZZZZ</name>
<sequence length="162" mass="18873">MKGAEVVAEVFGSGCLNIFFAKDGIKHIILNRSEYVYNEITFFDKISKTDVYYVDAYKELLPVHGGVGPFLLTLTPYLEEFFEEFKFKFSRKKLIKDFAKNAVIFYENWAKSYSHNSCSSLLKMMDKTIEIDDLVKNISDVFLAINKNKKCRFLKKIFKKRG</sequence>
<evidence type="ECO:0000313" key="1">
    <source>
        <dbReference type="EMBL" id="MPN22533.1"/>
    </source>
</evidence>